<feature type="active site" description="Nucleophile" evidence="18">
    <location>
        <position position="115"/>
    </location>
</feature>
<feature type="region of interest" description="Disordered" evidence="20">
    <location>
        <begin position="27"/>
        <end position="49"/>
    </location>
</feature>
<evidence type="ECO:0000256" key="7">
    <source>
        <dbReference type="ARBA" id="ARBA00023242"/>
    </source>
</evidence>
<evidence type="ECO:0000256" key="16">
    <source>
        <dbReference type="ARBA" id="ARBA00080849"/>
    </source>
</evidence>
<dbReference type="FunFam" id="3.30.70.660:FF:000002">
    <property type="entry name" value="tRNA pseudouridine synthase"/>
    <property type="match status" value="1"/>
</dbReference>
<dbReference type="Gene3D" id="3.30.70.660">
    <property type="entry name" value="Pseudouridine synthase I, catalytic domain, C-terminal subdomain"/>
    <property type="match status" value="1"/>
</dbReference>
<comment type="catalytic activity">
    <reaction evidence="1">
        <text>a uridine in mRNA = a pseudouridine in mRNA</text>
        <dbReference type="Rhea" id="RHEA:56644"/>
        <dbReference type="Rhea" id="RHEA-COMP:14658"/>
        <dbReference type="Rhea" id="RHEA-COMP:14659"/>
        <dbReference type="ChEBI" id="CHEBI:65314"/>
        <dbReference type="ChEBI" id="CHEBI:65315"/>
    </reaction>
</comment>
<evidence type="ECO:0000256" key="4">
    <source>
        <dbReference type="ARBA" id="ARBA00022664"/>
    </source>
</evidence>
<evidence type="ECO:0000256" key="13">
    <source>
        <dbReference type="ARBA" id="ARBA00068582"/>
    </source>
</evidence>
<dbReference type="EC" id="5.4.99.12" evidence="12"/>
<dbReference type="InterPro" id="IPR001406">
    <property type="entry name" value="PsdUridine_synth_TruA"/>
</dbReference>
<evidence type="ECO:0000256" key="9">
    <source>
        <dbReference type="ARBA" id="ARBA00052184"/>
    </source>
</evidence>
<dbReference type="GO" id="GO:0160147">
    <property type="term" value="F:tRNA pseudouridine(38-40) synthase activity"/>
    <property type="evidence" value="ECO:0007669"/>
    <property type="project" value="UniProtKB-EC"/>
</dbReference>
<evidence type="ECO:0000256" key="18">
    <source>
        <dbReference type="PIRSR" id="PIRSR641708-1"/>
    </source>
</evidence>
<protein>
    <recommendedName>
        <fullName evidence="13">Pseudouridylate synthase 1 homolog</fullName>
        <ecNumber evidence="12">5.4.99.12</ecNumber>
    </recommendedName>
    <alternativeName>
        <fullName evidence="14">tRNA pseudouridine synthase 1</fullName>
    </alternativeName>
    <alternativeName>
        <fullName evidence="17">tRNA pseudouridine(38-40) synthase</fullName>
    </alternativeName>
    <alternativeName>
        <fullName evidence="15">tRNA pseudouridylate synthase I</fullName>
    </alternativeName>
    <alternativeName>
        <fullName evidence="16">tRNA-uridine isomerase I</fullName>
    </alternativeName>
</protein>
<comment type="similarity">
    <text evidence="3">Belongs to the tRNA pseudouridine synthase TruA family.</text>
</comment>
<feature type="transmembrane region" description="Helical" evidence="21">
    <location>
        <begin position="539"/>
        <end position="559"/>
    </location>
</feature>
<dbReference type="InterPro" id="IPR041708">
    <property type="entry name" value="PUS1/PUS2-like"/>
</dbReference>
<evidence type="ECO:0000256" key="19">
    <source>
        <dbReference type="PIRSR" id="PIRSR641708-2"/>
    </source>
</evidence>
<keyword evidence="21" id="KW-1133">Transmembrane helix</keyword>
<comment type="caution">
    <text evidence="23">The sequence shown here is derived from an EMBL/GenBank/DDBJ whole genome shotgun (WGS) entry which is preliminary data.</text>
</comment>
<dbReference type="NCBIfam" id="TIGR00071">
    <property type="entry name" value="hisT_truA"/>
    <property type="match status" value="1"/>
</dbReference>
<keyword evidence="6" id="KW-0413">Isomerase</keyword>
<proteinExistence type="inferred from homology"/>
<dbReference type="SUPFAM" id="SSF55120">
    <property type="entry name" value="Pseudouridine synthase"/>
    <property type="match status" value="1"/>
</dbReference>
<evidence type="ECO:0000259" key="22">
    <source>
        <dbReference type="Pfam" id="PF01416"/>
    </source>
</evidence>
<evidence type="ECO:0000256" key="6">
    <source>
        <dbReference type="ARBA" id="ARBA00023235"/>
    </source>
</evidence>
<evidence type="ECO:0000256" key="20">
    <source>
        <dbReference type="SAM" id="MobiDB-lite"/>
    </source>
</evidence>
<evidence type="ECO:0000256" key="21">
    <source>
        <dbReference type="SAM" id="Phobius"/>
    </source>
</evidence>
<dbReference type="STRING" id="53326.A0A016U2D1"/>
<keyword evidence="4" id="KW-0507">mRNA processing</keyword>
<comment type="catalytic activity">
    <reaction evidence="9">
        <text>uridine(38/39/40) in tRNA = pseudouridine(38/39/40) in tRNA</text>
        <dbReference type="Rhea" id="RHEA:22376"/>
        <dbReference type="Rhea" id="RHEA-COMP:10085"/>
        <dbReference type="Rhea" id="RHEA-COMP:10087"/>
        <dbReference type="ChEBI" id="CHEBI:65314"/>
        <dbReference type="ChEBI" id="CHEBI:65315"/>
        <dbReference type="EC" id="5.4.99.12"/>
    </reaction>
</comment>
<dbReference type="GO" id="GO:0003723">
    <property type="term" value="F:RNA binding"/>
    <property type="evidence" value="ECO:0007669"/>
    <property type="project" value="InterPro"/>
</dbReference>
<organism evidence="23 24">
    <name type="scientific">Ancylostoma ceylanicum</name>
    <dbReference type="NCBI Taxonomy" id="53326"/>
    <lineage>
        <taxon>Eukaryota</taxon>
        <taxon>Metazoa</taxon>
        <taxon>Ecdysozoa</taxon>
        <taxon>Nematoda</taxon>
        <taxon>Chromadorea</taxon>
        <taxon>Rhabditida</taxon>
        <taxon>Rhabditina</taxon>
        <taxon>Rhabditomorpha</taxon>
        <taxon>Strongyloidea</taxon>
        <taxon>Ancylostomatidae</taxon>
        <taxon>Ancylostomatinae</taxon>
        <taxon>Ancylostoma</taxon>
    </lineage>
</organism>
<dbReference type="PANTHER" id="PTHR11142:SF4">
    <property type="entry name" value="PSEUDOURIDYLATE SYNTHASE 1 HOMOLOG"/>
    <property type="match status" value="1"/>
</dbReference>
<dbReference type="EMBL" id="JARK01001397">
    <property type="protein sequence ID" value="EYC09280.1"/>
    <property type="molecule type" value="Genomic_DNA"/>
</dbReference>
<evidence type="ECO:0000256" key="10">
    <source>
        <dbReference type="ARBA" id="ARBA00053709"/>
    </source>
</evidence>
<evidence type="ECO:0000256" key="15">
    <source>
        <dbReference type="ARBA" id="ARBA00079087"/>
    </source>
</evidence>
<dbReference type="InterPro" id="IPR020095">
    <property type="entry name" value="PsdUridine_synth_TruA_C"/>
</dbReference>
<evidence type="ECO:0000313" key="23">
    <source>
        <dbReference type="EMBL" id="EYC09280.1"/>
    </source>
</evidence>
<keyword evidence="7" id="KW-0539">Nucleus</keyword>
<evidence type="ECO:0000256" key="5">
    <source>
        <dbReference type="ARBA" id="ARBA00022694"/>
    </source>
</evidence>
<dbReference type="GO" id="GO:0006397">
    <property type="term" value="P:mRNA processing"/>
    <property type="evidence" value="ECO:0007669"/>
    <property type="project" value="UniProtKB-KW"/>
</dbReference>
<dbReference type="PANTHER" id="PTHR11142">
    <property type="entry name" value="PSEUDOURIDYLATE SYNTHASE"/>
    <property type="match status" value="1"/>
</dbReference>
<dbReference type="InterPro" id="IPR020094">
    <property type="entry name" value="TruA/RsuA/RluB/E/F_N"/>
</dbReference>
<comment type="subcellular location">
    <subcellularLocation>
        <location evidence="2">Nucleus</location>
    </subcellularLocation>
</comment>
<evidence type="ECO:0000256" key="3">
    <source>
        <dbReference type="ARBA" id="ARBA00009375"/>
    </source>
</evidence>
<evidence type="ECO:0000313" key="24">
    <source>
        <dbReference type="Proteomes" id="UP000024635"/>
    </source>
</evidence>
<evidence type="ECO:0000256" key="12">
    <source>
        <dbReference type="ARBA" id="ARBA00066509"/>
    </source>
</evidence>
<dbReference type="Proteomes" id="UP000024635">
    <property type="component" value="Unassembled WGS sequence"/>
</dbReference>
<comment type="subunit">
    <text evidence="11">Monomer. Forms a complex with RARG and the SRA1 RNA in the nucleus.</text>
</comment>
<dbReference type="InterPro" id="IPR020103">
    <property type="entry name" value="PsdUridine_synth_cat_dom_sf"/>
</dbReference>
<evidence type="ECO:0000256" key="2">
    <source>
        <dbReference type="ARBA" id="ARBA00004123"/>
    </source>
</evidence>
<dbReference type="FunFam" id="3.30.70.580:FF:000002">
    <property type="entry name" value="tRNA pseudouridine synthase"/>
    <property type="match status" value="1"/>
</dbReference>
<dbReference type="AlphaFoldDB" id="A0A016U2D1"/>
<keyword evidence="21" id="KW-0472">Membrane</keyword>
<feature type="domain" description="Pseudouridine synthase I TruA alpha/beta" evidence="22">
    <location>
        <begin position="210"/>
        <end position="319"/>
    </location>
</feature>
<dbReference type="Gene3D" id="3.30.70.580">
    <property type="entry name" value="Pseudouridine synthase I, catalytic domain, N-terminal subdomain"/>
    <property type="match status" value="1"/>
</dbReference>
<gene>
    <name evidence="23" type="primary">Acey_s0061.g3256</name>
    <name evidence="23" type="synonym">Acey-pus-1</name>
    <name evidence="23" type="ORF">Y032_0061g3256</name>
</gene>
<dbReference type="CDD" id="cd02568">
    <property type="entry name" value="PseudoU_synth_PUS1_PUS2"/>
    <property type="match status" value="1"/>
</dbReference>
<evidence type="ECO:0000256" key="11">
    <source>
        <dbReference type="ARBA" id="ARBA00064589"/>
    </source>
</evidence>
<evidence type="ECO:0000256" key="17">
    <source>
        <dbReference type="ARBA" id="ARBA00081344"/>
    </source>
</evidence>
<evidence type="ECO:0000256" key="8">
    <source>
        <dbReference type="ARBA" id="ARBA00036943"/>
    </source>
</evidence>
<sequence length="573" mass="65562">MLKRLLQRVVASMTKLAEVVEQKSDAPLHGVQSGRVEKRHSESQSDGQAKVRIKKAKYAMLLAYQGKNYFGMQIQKGHPTIEGELISAMHKLGWITEQMKEQPSLFHFQRAARTDRAVSAVRQICGMELPQRDDYAIIGVNELNTLLPEDIRVISMRRATNLFHPQKKCCARTYSYTLPTFAFAKPTELTNAAFRIKKETIDEINHLLSIYKGTHNFFNYTSKREFDDRSCFRYILSFECGEPFLFHDDVRNEDVEFIQLTVKGQSFILHQIRKMVGMVIAVVRELQYKSYIQRTFESDRVDVPKAPGLGLLLERVHYDVYDRKHAKTHEPLTDWGPEVEARVKEVKFELITKEILISELRHQSMLQWLADLVRHDFCADPEAEELPKQTFLTMAVAKAEEAAKAAAEKMEVKEENVPSCEDGAKQEALEDGTTANVSSCGDTIKKEIQEDGTTVDIPPACTDAIKKEIQGDNVTVQSGQITESGQPLLYVRLSRKLLQGNARDQTHRLEYNLSGLNLCLTKCRNIYFISELLGRGSRVRIPSCASVLHFCIFYSFYVVEIKFKRLGRKTYPY</sequence>
<dbReference type="GO" id="GO:0005634">
    <property type="term" value="C:nucleus"/>
    <property type="evidence" value="ECO:0007669"/>
    <property type="project" value="UniProtKB-SubCell"/>
</dbReference>
<feature type="binding site" evidence="19">
    <location>
        <position position="174"/>
    </location>
    <ligand>
        <name>substrate</name>
    </ligand>
</feature>
<dbReference type="GO" id="GO:1990481">
    <property type="term" value="P:mRNA pseudouridine synthesis"/>
    <property type="evidence" value="ECO:0007669"/>
    <property type="project" value="TreeGrafter"/>
</dbReference>
<dbReference type="GO" id="GO:0031119">
    <property type="term" value="P:tRNA pseudouridine synthesis"/>
    <property type="evidence" value="ECO:0007669"/>
    <property type="project" value="InterPro"/>
</dbReference>
<comment type="catalytic activity">
    <reaction evidence="8">
        <text>a uridine in tRNA = a pseudouridine in tRNA</text>
        <dbReference type="Rhea" id="RHEA:54572"/>
        <dbReference type="Rhea" id="RHEA-COMP:13339"/>
        <dbReference type="Rhea" id="RHEA-COMP:13934"/>
        <dbReference type="ChEBI" id="CHEBI:65314"/>
        <dbReference type="ChEBI" id="CHEBI:65315"/>
    </reaction>
</comment>
<keyword evidence="21" id="KW-0812">Transmembrane</keyword>
<dbReference type="InterPro" id="IPR020097">
    <property type="entry name" value="PsdUridine_synth_TruA_a/b_dom"/>
</dbReference>
<evidence type="ECO:0000256" key="1">
    <source>
        <dbReference type="ARBA" id="ARBA00001166"/>
    </source>
</evidence>
<keyword evidence="5" id="KW-0819">tRNA processing</keyword>
<dbReference type="Pfam" id="PF01416">
    <property type="entry name" value="PseudoU_synth_1"/>
    <property type="match status" value="1"/>
</dbReference>
<keyword evidence="24" id="KW-1185">Reference proteome</keyword>
<accession>A0A016U2D1</accession>
<comment type="function">
    <text evidence="10">Pseudouridylate synthase that catalyzes pseudouridylation of tRNAs and mRNAs. Acts on positions 27/28 in the anticodon stem and also positions 34 and 36 in the anticodon of an intron containing tRNA. Also catalyzes pseudouridylation of mRNAs: mediates pseudouridylation of mRNAs with the consensus sequence 5'-UGUAG-3'. Acts as a regulator of pre-mRNA splicing by mediating pseudouridylation of pre-mRNAs at locations associated with alternatively spliced regions. Pseudouridylation of pre-mRNAs near splice sites directly regulates mRNA splicing and mRNA 3'-end processing. Involved in regulation of nuclear receptor activity through pseudouridylation of SRA1 mRNA.</text>
</comment>
<dbReference type="OrthoDB" id="10256309at2759"/>
<evidence type="ECO:0000256" key="14">
    <source>
        <dbReference type="ARBA" id="ARBA00075153"/>
    </source>
</evidence>
<reference evidence="24" key="1">
    <citation type="journal article" date="2015" name="Nat. Genet.">
        <title>The genome and transcriptome of the zoonotic hookworm Ancylostoma ceylanicum identify infection-specific gene families.</title>
        <authorList>
            <person name="Schwarz E.M."/>
            <person name="Hu Y."/>
            <person name="Antoshechkin I."/>
            <person name="Miller M.M."/>
            <person name="Sternberg P.W."/>
            <person name="Aroian R.V."/>
        </authorList>
    </citation>
    <scope>NUCLEOTIDE SEQUENCE</scope>
    <source>
        <strain evidence="24">HY135</strain>
    </source>
</reference>
<name>A0A016U2D1_9BILA</name>